<dbReference type="PATRIC" id="fig|1125718.3.peg.151"/>
<name>J1HPK9_9ACTO</name>
<gene>
    <name evidence="1" type="ORF">HMPREF1318_0745</name>
</gene>
<reference evidence="1 2" key="1">
    <citation type="submission" date="2012-05" db="EMBL/GenBank/DDBJ databases">
        <authorList>
            <person name="Harkins D.M."/>
            <person name="Madupu R."/>
            <person name="Durkin A.S."/>
            <person name="Torralba M."/>
            <person name="Methe B."/>
            <person name="Sutton G.G."/>
            <person name="Nelson K.E."/>
        </authorList>
    </citation>
    <scope>NUCLEOTIDE SEQUENCE [LARGE SCALE GENOMIC DNA]</scope>
    <source>
        <strain evidence="1 2">F0489</strain>
    </source>
</reference>
<accession>J1HPK9</accession>
<dbReference type="RefSeq" id="WP_008729559.1">
    <property type="nucleotide sequence ID" value="NZ_AKFT01000009.1"/>
</dbReference>
<comment type="caution">
    <text evidence="1">The sequence shown here is derived from an EMBL/GenBank/DDBJ whole genome shotgun (WGS) entry which is preliminary data.</text>
</comment>
<evidence type="ECO:0000313" key="1">
    <source>
        <dbReference type="EMBL" id="EJF47538.1"/>
    </source>
</evidence>
<dbReference type="EMBL" id="AKFT01000009">
    <property type="protein sequence ID" value="EJF47538.1"/>
    <property type="molecule type" value="Genomic_DNA"/>
</dbReference>
<proteinExistence type="predicted"/>
<organism evidence="1 2">
    <name type="scientific">Actinomyces massiliensis F0489</name>
    <dbReference type="NCBI Taxonomy" id="1125718"/>
    <lineage>
        <taxon>Bacteria</taxon>
        <taxon>Bacillati</taxon>
        <taxon>Actinomycetota</taxon>
        <taxon>Actinomycetes</taxon>
        <taxon>Actinomycetales</taxon>
        <taxon>Actinomycetaceae</taxon>
        <taxon>Actinomyces</taxon>
    </lineage>
</organism>
<dbReference type="Proteomes" id="UP000002941">
    <property type="component" value="Unassembled WGS sequence"/>
</dbReference>
<dbReference type="AlphaFoldDB" id="J1HPK9"/>
<evidence type="ECO:0000313" key="2">
    <source>
        <dbReference type="Proteomes" id="UP000002941"/>
    </source>
</evidence>
<protein>
    <submittedName>
        <fullName evidence="1">Uncharacterized protein</fullName>
    </submittedName>
</protein>
<dbReference type="eggNOG" id="COG1240">
    <property type="taxonomic scope" value="Bacteria"/>
</dbReference>
<sequence>MSNSRLRVGVFAPCGTAITLIQGDSTTCGATVVLAARLLLGAAGDFSADGGVGDSGVDGDSGSAASAALPGLRLKRALHAEQRRLQARMNRRSGGPLGPLPWTRRLGSTPWAIARAMTQEMQQLARAGSARCTGAAAPDYWVHWVPWAGEGGARWPSDVERVRRALEAGLPVVVLAGGPLAVPYTDGSRPLRMLRSAVRAVRAVSAVAARVPIPRHYVLALPWRLIGADDPGPGCVHLYEPSSGAVRVLDLLALRASAGSGPRELGYWPRILAVILPRELRGAEGRATEC</sequence>
<keyword evidence="2" id="KW-1185">Reference proteome</keyword>